<dbReference type="EMBL" id="NGJS01000001">
    <property type="protein sequence ID" value="RSU00667.1"/>
    <property type="molecule type" value="Genomic_DNA"/>
</dbReference>
<keyword evidence="3" id="KW-1185">Reference proteome</keyword>
<dbReference type="Gene3D" id="1.10.1220.10">
    <property type="entry name" value="Met repressor-like"/>
    <property type="match status" value="1"/>
</dbReference>
<sequence>MSNIIIRNLPAKTVAALDELAKKNSQSREEYIRRLLEHHVMYSEVEGLNKKYETLVQEVSQNMLLVLKENTKALNEFIDIRKENS</sequence>
<organism evidence="2 3">
    <name type="scientific">Vagococcus vulneris</name>
    <dbReference type="NCBI Taxonomy" id="1977869"/>
    <lineage>
        <taxon>Bacteria</taxon>
        <taxon>Bacillati</taxon>
        <taxon>Bacillota</taxon>
        <taxon>Bacilli</taxon>
        <taxon>Lactobacillales</taxon>
        <taxon>Enterococcaceae</taxon>
        <taxon>Vagococcus</taxon>
    </lineage>
</organism>
<evidence type="ECO:0000313" key="2">
    <source>
        <dbReference type="EMBL" id="RSU00667.1"/>
    </source>
</evidence>
<dbReference type="GO" id="GO:0006355">
    <property type="term" value="P:regulation of DNA-templated transcription"/>
    <property type="evidence" value="ECO:0007669"/>
    <property type="project" value="InterPro"/>
</dbReference>
<dbReference type="OrthoDB" id="2193558at2"/>
<dbReference type="SUPFAM" id="SSF47598">
    <property type="entry name" value="Ribbon-helix-helix"/>
    <property type="match status" value="1"/>
</dbReference>
<feature type="domain" description="Antitoxin FitA-like ribbon-helix-helix" evidence="1">
    <location>
        <begin position="3"/>
        <end position="39"/>
    </location>
</feature>
<dbReference type="InterPro" id="IPR010985">
    <property type="entry name" value="Ribbon_hlx_hlx"/>
</dbReference>
<gene>
    <name evidence="2" type="ORF">CBF37_01245</name>
</gene>
<dbReference type="InterPro" id="IPR013321">
    <property type="entry name" value="Arc_rbn_hlx_hlx"/>
</dbReference>
<name>A0A430A2N7_9ENTE</name>
<dbReference type="InterPro" id="IPR053853">
    <property type="entry name" value="FitA-like_RHH"/>
</dbReference>
<reference evidence="2 3" key="1">
    <citation type="submission" date="2017-05" db="EMBL/GenBank/DDBJ databases">
        <title>Vagococcus spp. assemblies.</title>
        <authorList>
            <person name="Gulvik C.A."/>
        </authorList>
    </citation>
    <scope>NUCLEOTIDE SEQUENCE [LARGE SCALE GENOMIC DNA]</scope>
    <source>
        <strain evidence="2 3">SS1995</strain>
    </source>
</reference>
<proteinExistence type="predicted"/>
<evidence type="ECO:0000313" key="3">
    <source>
        <dbReference type="Proteomes" id="UP000287857"/>
    </source>
</evidence>
<evidence type="ECO:0000259" key="1">
    <source>
        <dbReference type="Pfam" id="PF22513"/>
    </source>
</evidence>
<protein>
    <submittedName>
        <fullName evidence="2">Antitoxin</fullName>
    </submittedName>
</protein>
<dbReference type="RefSeq" id="WP_002350168.1">
    <property type="nucleotide sequence ID" value="NZ_NGJS01000001.1"/>
</dbReference>
<dbReference type="Proteomes" id="UP000287857">
    <property type="component" value="Unassembled WGS sequence"/>
</dbReference>
<comment type="caution">
    <text evidence="2">The sequence shown here is derived from an EMBL/GenBank/DDBJ whole genome shotgun (WGS) entry which is preliminary data.</text>
</comment>
<accession>A0A430A2N7</accession>
<dbReference type="AlphaFoldDB" id="A0A430A2N7"/>
<dbReference type="Pfam" id="PF22513">
    <property type="entry name" value="FitA-like_RHH"/>
    <property type="match status" value="1"/>
</dbReference>